<dbReference type="Proteomes" id="UP000092993">
    <property type="component" value="Unassembled WGS sequence"/>
</dbReference>
<keyword evidence="5" id="KW-0256">Endoplasmic reticulum</keyword>
<proteinExistence type="predicted"/>
<name>A0A1C7MKK9_GRIFR</name>
<keyword evidence="2" id="KW-0328">Glycosyltransferase</keyword>
<evidence type="ECO:0000256" key="2">
    <source>
        <dbReference type="ARBA" id="ARBA00022676"/>
    </source>
</evidence>
<evidence type="ECO:0000256" key="3">
    <source>
        <dbReference type="ARBA" id="ARBA00022679"/>
    </source>
</evidence>
<dbReference type="InterPro" id="IPR005599">
    <property type="entry name" value="GPI_mannosylTrfase"/>
</dbReference>
<keyword evidence="6" id="KW-1133">Transmembrane helix</keyword>
<keyword evidence="4" id="KW-0812">Transmembrane</keyword>
<dbReference type="OrthoDB" id="10066429at2759"/>
<comment type="subcellular location">
    <subcellularLocation>
        <location evidence="1">Endoplasmic reticulum membrane</location>
        <topology evidence="1">Multi-pass membrane protein</topology>
    </subcellularLocation>
</comment>
<evidence type="ECO:0000256" key="5">
    <source>
        <dbReference type="ARBA" id="ARBA00022824"/>
    </source>
</evidence>
<evidence type="ECO:0000256" key="4">
    <source>
        <dbReference type="ARBA" id="ARBA00022692"/>
    </source>
</evidence>
<dbReference type="GO" id="GO:0005789">
    <property type="term" value="C:endoplasmic reticulum membrane"/>
    <property type="evidence" value="ECO:0007669"/>
    <property type="project" value="UniProtKB-SubCell"/>
</dbReference>
<evidence type="ECO:0000313" key="9">
    <source>
        <dbReference type="Proteomes" id="UP000092993"/>
    </source>
</evidence>
<dbReference type="STRING" id="5627.A0A1C7MKK9"/>
<evidence type="ECO:0000256" key="6">
    <source>
        <dbReference type="ARBA" id="ARBA00022989"/>
    </source>
</evidence>
<organism evidence="8 9">
    <name type="scientific">Grifola frondosa</name>
    <name type="common">Maitake</name>
    <name type="synonym">Polyporus frondosus</name>
    <dbReference type="NCBI Taxonomy" id="5627"/>
    <lineage>
        <taxon>Eukaryota</taxon>
        <taxon>Fungi</taxon>
        <taxon>Dikarya</taxon>
        <taxon>Basidiomycota</taxon>
        <taxon>Agaricomycotina</taxon>
        <taxon>Agaricomycetes</taxon>
        <taxon>Polyporales</taxon>
        <taxon>Grifolaceae</taxon>
        <taxon>Grifola</taxon>
    </lineage>
</organism>
<keyword evidence="3" id="KW-0808">Transferase</keyword>
<keyword evidence="7" id="KW-0472">Membrane</keyword>
<protein>
    <submittedName>
        <fullName evidence="8">Uncharacterized protein</fullName>
    </submittedName>
</protein>
<evidence type="ECO:0000256" key="7">
    <source>
        <dbReference type="ARBA" id="ARBA00023136"/>
    </source>
</evidence>
<feature type="non-terminal residue" evidence="8">
    <location>
        <position position="1"/>
    </location>
</feature>
<gene>
    <name evidence="8" type="ORF">A0H81_03076</name>
</gene>
<evidence type="ECO:0000256" key="1">
    <source>
        <dbReference type="ARBA" id="ARBA00004477"/>
    </source>
</evidence>
<accession>A0A1C7MKK9</accession>
<sequence length="102" mass="11378">YTTVYARNSGGVMSQEESSDVSLKYVYCGLLTLRAFFALFGTGYIHPDEYFQNGEVTAGQILGLHTLRTWEWNPAFPCRSIIPPWLTTGLPFMFAQCALGGE</sequence>
<keyword evidence="9" id="KW-1185">Reference proteome</keyword>
<dbReference type="Pfam" id="PF03901">
    <property type="entry name" value="Glyco_transf_22"/>
    <property type="match status" value="1"/>
</dbReference>
<dbReference type="EMBL" id="LUGG01000003">
    <property type="protein sequence ID" value="OBZ76956.1"/>
    <property type="molecule type" value="Genomic_DNA"/>
</dbReference>
<dbReference type="GO" id="GO:0016757">
    <property type="term" value="F:glycosyltransferase activity"/>
    <property type="evidence" value="ECO:0007669"/>
    <property type="project" value="UniProtKB-KW"/>
</dbReference>
<reference evidence="8 9" key="1">
    <citation type="submission" date="2016-03" db="EMBL/GenBank/DDBJ databases">
        <title>Whole genome sequencing of Grifola frondosa 9006-11.</title>
        <authorList>
            <person name="Min B."/>
            <person name="Park H."/>
            <person name="Kim J.-G."/>
            <person name="Cho H."/>
            <person name="Oh Y.-L."/>
            <person name="Kong W.-S."/>
            <person name="Choi I.-G."/>
        </authorList>
    </citation>
    <scope>NUCLEOTIDE SEQUENCE [LARGE SCALE GENOMIC DNA]</scope>
    <source>
        <strain evidence="8 9">9006-11</strain>
    </source>
</reference>
<evidence type="ECO:0000313" key="8">
    <source>
        <dbReference type="EMBL" id="OBZ76956.1"/>
    </source>
</evidence>
<dbReference type="AlphaFoldDB" id="A0A1C7MKK9"/>
<comment type="caution">
    <text evidence="8">The sequence shown here is derived from an EMBL/GenBank/DDBJ whole genome shotgun (WGS) entry which is preliminary data.</text>
</comment>